<name>A0ABX0QPX8_9GAMM</name>
<dbReference type="EMBL" id="VWXD01000001">
    <property type="protein sequence ID" value="NIE99116.1"/>
    <property type="molecule type" value="Genomic_DNA"/>
</dbReference>
<gene>
    <name evidence="1" type="ORF">F3J38_03355</name>
</gene>
<evidence type="ECO:0000313" key="2">
    <source>
        <dbReference type="Proteomes" id="UP000780690"/>
    </source>
</evidence>
<reference evidence="1 2" key="1">
    <citation type="journal article" date="2019" name="bioRxiv">
        <title>Bacteria contribute to plant secondary compound degradation in a generalist herbivore system.</title>
        <authorList>
            <person name="Francoeur C.B."/>
            <person name="Khadempour L."/>
            <person name="Moreira-Soto R.D."/>
            <person name="Gotting K."/>
            <person name="Book A.J."/>
            <person name="Pinto-Tomas A.A."/>
            <person name="Keefover-Ring K."/>
            <person name="Currie C.R."/>
        </authorList>
    </citation>
    <scope>NUCLEOTIDE SEQUENCE [LARGE SCALE GENOMIC DNA]</scope>
    <source>
        <strain evidence="1 2">Acro-805</strain>
    </source>
</reference>
<comment type="caution">
    <text evidence="1">The sequence shown here is derived from an EMBL/GenBank/DDBJ whole genome shotgun (WGS) entry which is preliminary data.</text>
</comment>
<keyword evidence="2" id="KW-1185">Reference proteome</keyword>
<dbReference type="RefSeq" id="WP_156149360.1">
    <property type="nucleotide sequence ID" value="NZ_JBGMNI010000026.1"/>
</dbReference>
<sequence length="68" mass="7659">MMESVKALNMEQLNKFLSSGKHSSVIIGFNLTSDAFFNMAAYWRDRGVTIEKRDAYFVATTDNSLTTS</sequence>
<dbReference type="Proteomes" id="UP000780690">
    <property type="component" value="Unassembled WGS sequence"/>
</dbReference>
<protein>
    <submittedName>
        <fullName evidence="1">Uncharacterized protein</fullName>
    </submittedName>
</protein>
<organism evidence="1 2">
    <name type="scientific">Candidatus Pantoea formicae</name>
    <dbReference type="NCBI Taxonomy" id="2608355"/>
    <lineage>
        <taxon>Bacteria</taxon>
        <taxon>Pseudomonadati</taxon>
        <taxon>Pseudomonadota</taxon>
        <taxon>Gammaproteobacteria</taxon>
        <taxon>Enterobacterales</taxon>
        <taxon>Erwiniaceae</taxon>
        <taxon>Pantoea</taxon>
    </lineage>
</organism>
<evidence type="ECO:0000313" key="1">
    <source>
        <dbReference type="EMBL" id="NIE99116.1"/>
    </source>
</evidence>
<proteinExistence type="predicted"/>
<accession>A0ABX0QPX8</accession>